<feature type="repeat" description="ANK" evidence="3">
    <location>
        <begin position="131"/>
        <end position="163"/>
    </location>
</feature>
<dbReference type="EMBL" id="QEAN01000086">
    <property type="protein sequence ID" value="TPX49224.1"/>
    <property type="molecule type" value="Genomic_DNA"/>
</dbReference>
<dbReference type="SMART" id="SM00248">
    <property type="entry name" value="ANK"/>
    <property type="match status" value="5"/>
</dbReference>
<keyword evidence="1" id="KW-0677">Repeat</keyword>
<dbReference type="Pfam" id="PF12796">
    <property type="entry name" value="Ank_2"/>
    <property type="match status" value="2"/>
</dbReference>
<dbReference type="Proteomes" id="UP000317494">
    <property type="component" value="Unassembled WGS sequence"/>
</dbReference>
<dbReference type="PROSITE" id="PS50088">
    <property type="entry name" value="ANK_REPEAT"/>
    <property type="match status" value="2"/>
</dbReference>
<dbReference type="InterPro" id="IPR002110">
    <property type="entry name" value="Ankyrin_rpt"/>
</dbReference>
<accession>A0A507DCA3</accession>
<keyword evidence="6" id="KW-1185">Reference proteome</keyword>
<dbReference type="EMBL" id="QEAM01000092">
    <property type="protein sequence ID" value="TPX46859.1"/>
    <property type="molecule type" value="Genomic_DNA"/>
</dbReference>
<dbReference type="InterPro" id="IPR036770">
    <property type="entry name" value="Ankyrin_rpt-contain_sf"/>
</dbReference>
<evidence type="ECO:0000313" key="7">
    <source>
        <dbReference type="Proteomes" id="UP000320475"/>
    </source>
</evidence>
<dbReference type="VEuPathDB" id="FungiDB:SeMB42_g02681"/>
<reference evidence="6 7" key="1">
    <citation type="journal article" date="2019" name="Sci. Rep.">
        <title>Comparative genomics of chytrid fungi reveal insights into the obligate biotrophic and pathogenic lifestyle of Synchytrium endobioticum.</title>
        <authorList>
            <person name="van de Vossenberg B.T.L.H."/>
            <person name="Warris S."/>
            <person name="Nguyen H.D.T."/>
            <person name="van Gent-Pelzer M.P.E."/>
            <person name="Joly D.L."/>
            <person name="van de Geest H.C."/>
            <person name="Bonants P.J.M."/>
            <person name="Smith D.S."/>
            <person name="Levesque C.A."/>
            <person name="van der Lee T.A.J."/>
        </authorList>
    </citation>
    <scope>NUCLEOTIDE SEQUENCE [LARGE SCALE GENOMIC DNA]</scope>
    <source>
        <strain evidence="4 7">LEV6574</strain>
        <strain evidence="5 6">MB42</strain>
    </source>
</reference>
<evidence type="ECO:0000313" key="4">
    <source>
        <dbReference type="EMBL" id="TPX46859.1"/>
    </source>
</evidence>
<dbReference type="PANTHER" id="PTHR24198:SF165">
    <property type="entry name" value="ANKYRIN REPEAT-CONTAINING PROTEIN-RELATED"/>
    <property type="match status" value="1"/>
</dbReference>
<evidence type="ECO:0000313" key="6">
    <source>
        <dbReference type="Proteomes" id="UP000317494"/>
    </source>
</evidence>
<protein>
    <submittedName>
        <fullName evidence="5">Uncharacterized protein</fullName>
    </submittedName>
</protein>
<dbReference type="PROSITE" id="PS50297">
    <property type="entry name" value="ANK_REP_REGION"/>
    <property type="match status" value="2"/>
</dbReference>
<evidence type="ECO:0000313" key="5">
    <source>
        <dbReference type="EMBL" id="TPX49224.1"/>
    </source>
</evidence>
<evidence type="ECO:0000256" key="1">
    <source>
        <dbReference type="ARBA" id="ARBA00022737"/>
    </source>
</evidence>
<dbReference type="STRING" id="286115.A0A507DCA3"/>
<comment type="caution">
    <text evidence="5">The sequence shown here is derived from an EMBL/GenBank/DDBJ whole genome shotgun (WGS) entry which is preliminary data.</text>
</comment>
<dbReference type="Proteomes" id="UP000320475">
    <property type="component" value="Unassembled WGS sequence"/>
</dbReference>
<evidence type="ECO:0000256" key="2">
    <source>
        <dbReference type="ARBA" id="ARBA00023043"/>
    </source>
</evidence>
<name>A0A507DCA3_9FUNG</name>
<dbReference type="OrthoDB" id="2099409at2759"/>
<proteinExistence type="predicted"/>
<dbReference type="AlphaFoldDB" id="A0A507DCA3"/>
<feature type="repeat" description="ANK" evidence="3">
    <location>
        <begin position="164"/>
        <end position="189"/>
    </location>
</feature>
<organism evidence="5 6">
    <name type="scientific">Synchytrium endobioticum</name>
    <dbReference type="NCBI Taxonomy" id="286115"/>
    <lineage>
        <taxon>Eukaryota</taxon>
        <taxon>Fungi</taxon>
        <taxon>Fungi incertae sedis</taxon>
        <taxon>Chytridiomycota</taxon>
        <taxon>Chytridiomycota incertae sedis</taxon>
        <taxon>Chytridiomycetes</taxon>
        <taxon>Synchytriales</taxon>
        <taxon>Synchytriaceae</taxon>
        <taxon>Synchytrium</taxon>
    </lineage>
</organism>
<evidence type="ECO:0000256" key="3">
    <source>
        <dbReference type="PROSITE-ProRule" id="PRU00023"/>
    </source>
</evidence>
<gene>
    <name evidence="4" type="ORF">SeLEV6574_g02991</name>
    <name evidence="5" type="ORF">SeMB42_g02681</name>
</gene>
<keyword evidence="2 3" id="KW-0040">ANK repeat</keyword>
<sequence>MSTVVAKRRLLNWLVKDIEERHRRKVKEMKTELKRAIKDGDLVVLKRLIQRHRSVRSPDPNTGWPLLFHAIAEGQNEIVSYLMDHGHEDEGISRDFENNTALIIAAQHKNEGAFQIYMARHPTVISLANNKGQTAIMLAVARNMGEVVSVLLDRGGDVNCADDDGSTLLHLAAAWGQVDMLYLLLSRGAAQSLNVRNKRGWTPTDYSYTSEIKDYILECEKNIQQKLPRPQLRQPMPIIPSSLSYGTLGSTNALSSRIRMGTEERFRRLD</sequence>
<dbReference type="SUPFAM" id="SSF48403">
    <property type="entry name" value="Ankyrin repeat"/>
    <property type="match status" value="1"/>
</dbReference>
<dbReference type="Gene3D" id="1.25.40.20">
    <property type="entry name" value="Ankyrin repeat-containing domain"/>
    <property type="match status" value="2"/>
</dbReference>
<dbReference type="PANTHER" id="PTHR24198">
    <property type="entry name" value="ANKYRIN REPEAT AND PROTEIN KINASE DOMAIN-CONTAINING PROTEIN"/>
    <property type="match status" value="1"/>
</dbReference>